<dbReference type="SUPFAM" id="SSF52799">
    <property type="entry name" value="(Phosphotyrosine protein) phosphatases II"/>
    <property type="match status" value="1"/>
</dbReference>
<dbReference type="PROSITE" id="PS50056">
    <property type="entry name" value="TYR_PHOSPHATASE_2"/>
    <property type="match status" value="1"/>
</dbReference>
<dbReference type="Proteomes" id="UP001216139">
    <property type="component" value="Chromosome"/>
</dbReference>
<gene>
    <name evidence="5" type="ORF">PQO05_16845</name>
</gene>
<dbReference type="PANTHER" id="PTHR10159:SF519">
    <property type="entry name" value="DUAL SPECIFICITY PROTEIN PHOSPHATASE MPK3"/>
    <property type="match status" value="1"/>
</dbReference>
<evidence type="ECO:0000256" key="2">
    <source>
        <dbReference type="ARBA" id="ARBA00022912"/>
    </source>
</evidence>
<dbReference type="Gene3D" id="3.90.190.10">
    <property type="entry name" value="Protein tyrosine phosphatase superfamily"/>
    <property type="match status" value="1"/>
</dbReference>
<organism evidence="5 6">
    <name type="scientific">Mucilaginibacter jinjuensis</name>
    <dbReference type="NCBI Taxonomy" id="1176721"/>
    <lineage>
        <taxon>Bacteria</taxon>
        <taxon>Pseudomonadati</taxon>
        <taxon>Bacteroidota</taxon>
        <taxon>Sphingobacteriia</taxon>
        <taxon>Sphingobacteriales</taxon>
        <taxon>Sphingobacteriaceae</taxon>
        <taxon>Mucilaginibacter</taxon>
    </lineage>
</organism>
<dbReference type="PANTHER" id="PTHR10159">
    <property type="entry name" value="DUAL SPECIFICITY PROTEIN PHOSPHATASE"/>
    <property type="match status" value="1"/>
</dbReference>
<evidence type="ECO:0000259" key="4">
    <source>
        <dbReference type="PROSITE" id="PS50056"/>
    </source>
</evidence>
<keyword evidence="2" id="KW-0904">Protein phosphatase</keyword>
<evidence type="ECO:0000313" key="5">
    <source>
        <dbReference type="EMBL" id="WCT10405.1"/>
    </source>
</evidence>
<dbReference type="SMART" id="SM00195">
    <property type="entry name" value="DSPc"/>
    <property type="match status" value="1"/>
</dbReference>
<keyword evidence="6" id="KW-1185">Reference proteome</keyword>
<dbReference type="InterPro" id="IPR029021">
    <property type="entry name" value="Prot-tyrosine_phosphatase-like"/>
</dbReference>
<proteinExistence type="predicted"/>
<evidence type="ECO:0000313" key="6">
    <source>
        <dbReference type="Proteomes" id="UP001216139"/>
    </source>
</evidence>
<feature type="domain" description="Tyrosine-protein phosphatase" evidence="3">
    <location>
        <begin position="34"/>
        <end position="175"/>
    </location>
</feature>
<feature type="domain" description="Tyrosine specific protein phosphatases" evidence="4">
    <location>
        <begin position="97"/>
        <end position="164"/>
    </location>
</feature>
<keyword evidence="1" id="KW-0378">Hydrolase</keyword>
<dbReference type="RefSeq" id="WP_273628592.1">
    <property type="nucleotide sequence ID" value="NZ_CP117167.1"/>
</dbReference>
<dbReference type="PROSITE" id="PS50054">
    <property type="entry name" value="TYR_PHOSPHATASE_DUAL"/>
    <property type="match status" value="1"/>
</dbReference>
<dbReference type="Pfam" id="PF00782">
    <property type="entry name" value="DSPc"/>
    <property type="match status" value="1"/>
</dbReference>
<evidence type="ECO:0000259" key="3">
    <source>
        <dbReference type="PROSITE" id="PS50054"/>
    </source>
</evidence>
<evidence type="ECO:0000256" key="1">
    <source>
        <dbReference type="ARBA" id="ARBA00022801"/>
    </source>
</evidence>
<protein>
    <submittedName>
        <fullName evidence="5">Dual specificity protein phosphatase</fullName>
    </submittedName>
</protein>
<dbReference type="EMBL" id="CP117167">
    <property type="protein sequence ID" value="WCT10405.1"/>
    <property type="molecule type" value="Genomic_DNA"/>
</dbReference>
<name>A0ABY7T2K5_9SPHI</name>
<sequence length="184" mass="20864">MLAKIKSLFTLIIIFMQKVWDNIYRLFNGIPTLKRSQITANLFLGSQYTLAGLQKLKSLGITAIINMRMHPVYQESQYEGFKYLHLPTLDNTPPDLDILIRGAEFAGNEIKNGGKVYVHCRQGLGRGPTMAIAYLISTGLTFEDAFALVKKVRTFINPRPGQIERLKELEKYYQTHPTTSVLPS</sequence>
<dbReference type="InterPro" id="IPR020422">
    <property type="entry name" value="TYR_PHOSPHATASE_DUAL_dom"/>
</dbReference>
<reference evidence="5 6" key="1">
    <citation type="submission" date="2023-02" db="EMBL/GenBank/DDBJ databases">
        <title>Genome sequence of Mucilaginibacter jinjuensis strain KACC 16571.</title>
        <authorList>
            <person name="Kim S."/>
            <person name="Heo J."/>
            <person name="Kwon S.-W."/>
        </authorList>
    </citation>
    <scope>NUCLEOTIDE SEQUENCE [LARGE SCALE GENOMIC DNA]</scope>
    <source>
        <strain evidence="5 6">KACC 16571</strain>
    </source>
</reference>
<accession>A0ABY7T2K5</accession>
<dbReference type="InterPro" id="IPR000340">
    <property type="entry name" value="Dual-sp_phosphatase_cat-dom"/>
</dbReference>
<dbReference type="CDD" id="cd14498">
    <property type="entry name" value="DSP"/>
    <property type="match status" value="1"/>
</dbReference>
<dbReference type="InterPro" id="IPR000387">
    <property type="entry name" value="Tyr_Pase_dom"/>
</dbReference>